<dbReference type="EMBL" id="BMMH01000001">
    <property type="protein sequence ID" value="GGK92330.1"/>
    <property type="molecule type" value="Genomic_DNA"/>
</dbReference>
<keyword evidence="2" id="KW-1185">Reference proteome</keyword>
<proteinExistence type="predicted"/>
<evidence type="ECO:0000313" key="2">
    <source>
        <dbReference type="Proteomes" id="UP000638263"/>
    </source>
</evidence>
<name>A0A917R639_9NOCA</name>
<accession>A0A917R639</accession>
<reference evidence="1" key="1">
    <citation type="journal article" date="2014" name="Int. J. Syst. Evol. Microbiol.">
        <title>Complete genome sequence of Corynebacterium casei LMG S-19264T (=DSM 44701T), isolated from a smear-ripened cheese.</title>
        <authorList>
            <consortium name="US DOE Joint Genome Institute (JGI-PGF)"/>
            <person name="Walter F."/>
            <person name="Albersmeier A."/>
            <person name="Kalinowski J."/>
            <person name="Ruckert C."/>
        </authorList>
    </citation>
    <scope>NUCLEOTIDE SEQUENCE</scope>
    <source>
        <strain evidence="1">CGMCC 4.3508</strain>
    </source>
</reference>
<evidence type="ECO:0000313" key="1">
    <source>
        <dbReference type="EMBL" id="GGK92330.1"/>
    </source>
</evidence>
<comment type="caution">
    <text evidence="1">The sequence shown here is derived from an EMBL/GenBank/DDBJ whole genome shotgun (WGS) entry which is preliminary data.</text>
</comment>
<protein>
    <submittedName>
        <fullName evidence="1">Uncharacterized protein</fullName>
    </submittedName>
</protein>
<sequence length="77" mass="8879">MHKCMDISPGDDTTLWCQVSRNPPGMRPTTRAERDAEMMTYYSSQSFAPFDKEVRSWVLRISPPHPVSWGHRSDPGR</sequence>
<reference evidence="1" key="2">
    <citation type="submission" date="2020-09" db="EMBL/GenBank/DDBJ databases">
        <authorList>
            <person name="Sun Q."/>
            <person name="Zhou Y."/>
        </authorList>
    </citation>
    <scope>NUCLEOTIDE SEQUENCE</scope>
    <source>
        <strain evidence="1">CGMCC 4.3508</strain>
    </source>
</reference>
<dbReference type="Proteomes" id="UP000638263">
    <property type="component" value="Unassembled WGS sequence"/>
</dbReference>
<organism evidence="1 2">
    <name type="scientific">Nocardia jinanensis</name>
    <dbReference type="NCBI Taxonomy" id="382504"/>
    <lineage>
        <taxon>Bacteria</taxon>
        <taxon>Bacillati</taxon>
        <taxon>Actinomycetota</taxon>
        <taxon>Actinomycetes</taxon>
        <taxon>Mycobacteriales</taxon>
        <taxon>Nocardiaceae</taxon>
        <taxon>Nocardia</taxon>
    </lineage>
</organism>
<dbReference type="AlphaFoldDB" id="A0A917R639"/>
<gene>
    <name evidence="1" type="ORF">GCM10011588_03490</name>
</gene>